<evidence type="ECO:0000313" key="2">
    <source>
        <dbReference type="Proteomes" id="UP001187192"/>
    </source>
</evidence>
<organism evidence="1 2">
    <name type="scientific">Ficus carica</name>
    <name type="common">Common fig</name>
    <dbReference type="NCBI Taxonomy" id="3494"/>
    <lineage>
        <taxon>Eukaryota</taxon>
        <taxon>Viridiplantae</taxon>
        <taxon>Streptophyta</taxon>
        <taxon>Embryophyta</taxon>
        <taxon>Tracheophyta</taxon>
        <taxon>Spermatophyta</taxon>
        <taxon>Magnoliopsida</taxon>
        <taxon>eudicotyledons</taxon>
        <taxon>Gunneridae</taxon>
        <taxon>Pentapetalae</taxon>
        <taxon>rosids</taxon>
        <taxon>fabids</taxon>
        <taxon>Rosales</taxon>
        <taxon>Moraceae</taxon>
        <taxon>Ficeae</taxon>
        <taxon>Ficus</taxon>
    </lineage>
</organism>
<dbReference type="AlphaFoldDB" id="A0AA88EBZ1"/>
<name>A0AA88EBZ1_FICCA</name>
<protein>
    <submittedName>
        <fullName evidence="1">Uncharacterized protein</fullName>
    </submittedName>
</protein>
<dbReference type="Proteomes" id="UP001187192">
    <property type="component" value="Unassembled WGS sequence"/>
</dbReference>
<dbReference type="EMBL" id="BTGU01000900">
    <property type="protein sequence ID" value="GMN69661.1"/>
    <property type="molecule type" value="Genomic_DNA"/>
</dbReference>
<reference evidence="1" key="1">
    <citation type="submission" date="2023-07" db="EMBL/GenBank/DDBJ databases">
        <title>draft genome sequence of fig (Ficus carica).</title>
        <authorList>
            <person name="Takahashi T."/>
            <person name="Nishimura K."/>
        </authorList>
    </citation>
    <scope>NUCLEOTIDE SEQUENCE</scope>
</reference>
<proteinExistence type="predicted"/>
<evidence type="ECO:0000313" key="1">
    <source>
        <dbReference type="EMBL" id="GMN69661.1"/>
    </source>
</evidence>
<comment type="caution">
    <text evidence="1">The sequence shown here is derived from an EMBL/GenBank/DDBJ whole genome shotgun (WGS) entry which is preliminary data.</text>
</comment>
<gene>
    <name evidence="1" type="ORF">TIFTF001_038707</name>
</gene>
<keyword evidence="2" id="KW-1185">Reference proteome</keyword>
<sequence length="119" mass="13640">MFNKSYYKNKIKNEMMKRKHDGKQACPCRTDPRQVGLDYGLSWKWTGRPNHSIVARPVSNLRAIFDTRWWSVAGRAVKCGRVVTGLMAQPDLNSILLGYFGNPGYQAQSYMNSVLLGYY</sequence>
<accession>A0AA88EBZ1</accession>